<dbReference type="InterPro" id="IPR046336">
    <property type="entry name" value="Lon_prtase_N_sf"/>
</dbReference>
<organism evidence="2 3">
    <name type="scientific">Aliiglaciecola litoralis</name>
    <dbReference type="NCBI Taxonomy" id="582857"/>
    <lineage>
        <taxon>Bacteria</taxon>
        <taxon>Pseudomonadati</taxon>
        <taxon>Pseudomonadota</taxon>
        <taxon>Gammaproteobacteria</taxon>
        <taxon>Alteromonadales</taxon>
        <taxon>Alteromonadaceae</taxon>
        <taxon>Aliiglaciecola</taxon>
    </lineage>
</organism>
<dbReference type="Gene3D" id="2.30.130.40">
    <property type="entry name" value="LON domain-like"/>
    <property type="match status" value="1"/>
</dbReference>
<gene>
    <name evidence="2" type="ORF">GCM10009114_25040</name>
</gene>
<evidence type="ECO:0000259" key="1">
    <source>
        <dbReference type="PROSITE" id="PS51787"/>
    </source>
</evidence>
<dbReference type="EMBL" id="BAAAFD010000007">
    <property type="protein sequence ID" value="GAA0857820.1"/>
    <property type="molecule type" value="Genomic_DNA"/>
</dbReference>
<name>A0ABP3X0N9_9ALTE</name>
<proteinExistence type="predicted"/>
<feature type="domain" description="Lon N-terminal" evidence="1">
    <location>
        <begin position="8"/>
        <end position="196"/>
    </location>
</feature>
<dbReference type="Proteomes" id="UP001500359">
    <property type="component" value="Unassembled WGS sequence"/>
</dbReference>
<dbReference type="InterPro" id="IPR003111">
    <property type="entry name" value="Lon_prtase_N"/>
</dbReference>
<dbReference type="PROSITE" id="PS51787">
    <property type="entry name" value="LON_N"/>
    <property type="match status" value="1"/>
</dbReference>
<dbReference type="PANTHER" id="PTHR46732">
    <property type="entry name" value="ATP-DEPENDENT PROTEASE LA (LON) DOMAIN PROTEIN"/>
    <property type="match status" value="1"/>
</dbReference>
<dbReference type="Pfam" id="PF02190">
    <property type="entry name" value="LON_substr_bdg"/>
    <property type="match status" value="1"/>
</dbReference>
<reference evidence="3" key="1">
    <citation type="journal article" date="2019" name="Int. J. Syst. Evol. Microbiol.">
        <title>The Global Catalogue of Microorganisms (GCM) 10K type strain sequencing project: providing services to taxonomists for standard genome sequencing and annotation.</title>
        <authorList>
            <consortium name="The Broad Institute Genomics Platform"/>
            <consortium name="The Broad Institute Genome Sequencing Center for Infectious Disease"/>
            <person name="Wu L."/>
            <person name="Ma J."/>
        </authorList>
    </citation>
    <scope>NUCLEOTIDE SEQUENCE [LARGE SCALE GENOMIC DNA]</scope>
    <source>
        <strain evidence="3">JCM 15896</strain>
    </source>
</reference>
<evidence type="ECO:0000313" key="2">
    <source>
        <dbReference type="EMBL" id="GAA0857820.1"/>
    </source>
</evidence>
<accession>A0ABP3X0N9</accession>
<protein>
    <submittedName>
        <fullName evidence="2">LON peptidase substrate-binding domain-containing protein</fullName>
    </submittedName>
</protein>
<dbReference type="SUPFAM" id="SSF88697">
    <property type="entry name" value="PUA domain-like"/>
    <property type="match status" value="1"/>
</dbReference>
<comment type="caution">
    <text evidence="2">The sequence shown here is derived from an EMBL/GenBank/DDBJ whole genome shotgun (WGS) entry which is preliminary data.</text>
</comment>
<dbReference type="PANTHER" id="PTHR46732:SF8">
    <property type="entry name" value="ATP-DEPENDENT PROTEASE LA (LON) DOMAIN PROTEIN"/>
    <property type="match status" value="1"/>
</dbReference>
<dbReference type="InterPro" id="IPR015947">
    <property type="entry name" value="PUA-like_sf"/>
</dbReference>
<evidence type="ECO:0000313" key="3">
    <source>
        <dbReference type="Proteomes" id="UP001500359"/>
    </source>
</evidence>
<dbReference type="SMART" id="SM00464">
    <property type="entry name" value="LON"/>
    <property type="match status" value="1"/>
</dbReference>
<sequence length="196" mass="22385">MNELATSTLSLPLFPLSAHVLPGGVMSLRIFEPRYVRMVKEACANGTGFAICMLNAQGDKSNNQHIYPLGTYVTVEDFDLLDDGLLGITVKGHRCIRIESITTEEDGLRIGQCRWQDNWKCAIDAETITPMDARLREIFEKYPEVKNLYPSPEFDNPIWVIYRWLELLPVNAEQKQAFLEEKDCRTALEFLSQLVE</sequence>
<keyword evidence="3" id="KW-1185">Reference proteome</keyword>